<sequence length="371" mass="40154">MGDSYANITVHELVSVPRDTRPTVNNAALVLRGRALASAGCESNGWTSVRPLKRFISIASSSTGRTYVFAQQPPRVQPSTVSPVIAQWGELPQPDEMLSIEDMVPFESSDFRKLSLLIDPPRQRPLESPSPEPRPAKRLKQNKRPLHSIIPLPHYHRSAPSSFTASPSSPIVDYAEAPTVPVPPHSDATVANALMSPYSRVTWVVPVRGMSPWNGATGASVDDSARLPKPCAPCTSSLFADGLCWTPSALDAFWVYLLRLVQQPTALAPVSISFHAAPARSGDATLSTPQLNQSTSTLLSAAVSRELRPALLETDHIKVYCDAPRALAVRNVIDAWKYDAGDTGAGRSPVHVLKRARLVLVDWKAEGVLIS</sequence>
<reference evidence="1" key="1">
    <citation type="submission" date="2021-02" db="EMBL/GenBank/DDBJ databases">
        <authorList>
            <consortium name="DOE Joint Genome Institute"/>
            <person name="Ahrendt S."/>
            <person name="Looney B.P."/>
            <person name="Miyauchi S."/>
            <person name="Morin E."/>
            <person name="Drula E."/>
            <person name="Courty P.E."/>
            <person name="Chicoki N."/>
            <person name="Fauchery L."/>
            <person name="Kohler A."/>
            <person name="Kuo A."/>
            <person name="Labutti K."/>
            <person name="Pangilinan J."/>
            <person name="Lipzen A."/>
            <person name="Riley R."/>
            <person name="Andreopoulos W."/>
            <person name="He G."/>
            <person name="Johnson J."/>
            <person name="Barry K.W."/>
            <person name="Grigoriev I.V."/>
            <person name="Nagy L."/>
            <person name="Hibbett D."/>
            <person name="Henrissat B."/>
            <person name="Matheny P.B."/>
            <person name="Labbe J."/>
            <person name="Martin F."/>
        </authorList>
    </citation>
    <scope>NUCLEOTIDE SEQUENCE</scope>
    <source>
        <strain evidence="1">FP105234-sp</strain>
    </source>
</reference>
<evidence type="ECO:0000313" key="1">
    <source>
        <dbReference type="EMBL" id="KAI0044227.1"/>
    </source>
</evidence>
<dbReference type="EMBL" id="MU275990">
    <property type="protein sequence ID" value="KAI0044227.1"/>
    <property type="molecule type" value="Genomic_DNA"/>
</dbReference>
<keyword evidence="2" id="KW-1185">Reference proteome</keyword>
<gene>
    <name evidence="1" type="ORF">FA95DRAFT_1681363</name>
</gene>
<reference evidence="1" key="2">
    <citation type="journal article" date="2022" name="New Phytol.">
        <title>Evolutionary transition to the ectomycorrhizal habit in the genomes of a hyperdiverse lineage of mushroom-forming fungi.</title>
        <authorList>
            <person name="Looney B."/>
            <person name="Miyauchi S."/>
            <person name="Morin E."/>
            <person name="Drula E."/>
            <person name="Courty P.E."/>
            <person name="Kohler A."/>
            <person name="Kuo A."/>
            <person name="LaButti K."/>
            <person name="Pangilinan J."/>
            <person name="Lipzen A."/>
            <person name="Riley R."/>
            <person name="Andreopoulos W."/>
            <person name="He G."/>
            <person name="Johnson J."/>
            <person name="Nolan M."/>
            <person name="Tritt A."/>
            <person name="Barry K.W."/>
            <person name="Grigoriev I.V."/>
            <person name="Nagy L.G."/>
            <person name="Hibbett D."/>
            <person name="Henrissat B."/>
            <person name="Matheny P.B."/>
            <person name="Labbe J."/>
            <person name="Martin F.M."/>
        </authorList>
    </citation>
    <scope>NUCLEOTIDE SEQUENCE</scope>
    <source>
        <strain evidence="1">FP105234-sp</strain>
    </source>
</reference>
<dbReference type="Proteomes" id="UP000814033">
    <property type="component" value="Unassembled WGS sequence"/>
</dbReference>
<proteinExistence type="predicted"/>
<protein>
    <submittedName>
        <fullName evidence="1">Uncharacterized protein</fullName>
    </submittedName>
</protein>
<accession>A0ACB8RKC6</accession>
<name>A0ACB8RKC6_9AGAM</name>
<organism evidence="1 2">
    <name type="scientific">Auriscalpium vulgare</name>
    <dbReference type="NCBI Taxonomy" id="40419"/>
    <lineage>
        <taxon>Eukaryota</taxon>
        <taxon>Fungi</taxon>
        <taxon>Dikarya</taxon>
        <taxon>Basidiomycota</taxon>
        <taxon>Agaricomycotina</taxon>
        <taxon>Agaricomycetes</taxon>
        <taxon>Russulales</taxon>
        <taxon>Auriscalpiaceae</taxon>
        <taxon>Auriscalpium</taxon>
    </lineage>
</organism>
<comment type="caution">
    <text evidence="1">The sequence shown here is derived from an EMBL/GenBank/DDBJ whole genome shotgun (WGS) entry which is preliminary data.</text>
</comment>
<evidence type="ECO:0000313" key="2">
    <source>
        <dbReference type="Proteomes" id="UP000814033"/>
    </source>
</evidence>